<dbReference type="Gene3D" id="3.30.1120.10">
    <property type="match status" value="1"/>
</dbReference>
<evidence type="ECO:0000256" key="1">
    <source>
        <dbReference type="ARBA" id="ARBA00008779"/>
    </source>
</evidence>
<evidence type="ECO:0000256" key="2">
    <source>
        <dbReference type="ARBA" id="ARBA00022723"/>
    </source>
</evidence>
<dbReference type="InterPro" id="IPR000917">
    <property type="entry name" value="Sulfatase_N"/>
</dbReference>
<name>A0ABM7RAR1_9BACT</name>
<feature type="signal peptide" evidence="5">
    <location>
        <begin position="1"/>
        <end position="15"/>
    </location>
</feature>
<dbReference type="PANTHER" id="PTHR42693:SF53">
    <property type="entry name" value="ENDO-4-O-SULFATASE"/>
    <property type="match status" value="1"/>
</dbReference>
<dbReference type="Proteomes" id="UP001374893">
    <property type="component" value="Chromosome"/>
</dbReference>
<dbReference type="RefSeq" id="WP_338689614.1">
    <property type="nucleotide sequence ID" value="NZ_AP024702.1"/>
</dbReference>
<feature type="chain" id="PRO_5045153764" description="Sulfatase N-terminal domain-containing protein" evidence="5">
    <location>
        <begin position="16"/>
        <end position="480"/>
    </location>
</feature>
<keyword evidence="3" id="KW-0378">Hydrolase</keyword>
<dbReference type="Gene3D" id="3.40.720.10">
    <property type="entry name" value="Alkaline Phosphatase, subunit A"/>
    <property type="match status" value="1"/>
</dbReference>
<proteinExistence type="inferred from homology"/>
<evidence type="ECO:0000256" key="5">
    <source>
        <dbReference type="SAM" id="SignalP"/>
    </source>
</evidence>
<dbReference type="InterPro" id="IPR024607">
    <property type="entry name" value="Sulfatase_CS"/>
</dbReference>
<evidence type="ECO:0000259" key="6">
    <source>
        <dbReference type="Pfam" id="PF00884"/>
    </source>
</evidence>
<gene>
    <name evidence="7" type="ORF">HAHE_13230</name>
</gene>
<organism evidence="7 8">
    <name type="scientific">Haloferula helveola</name>
    <dbReference type="NCBI Taxonomy" id="490095"/>
    <lineage>
        <taxon>Bacteria</taxon>
        <taxon>Pseudomonadati</taxon>
        <taxon>Verrucomicrobiota</taxon>
        <taxon>Verrucomicrobiia</taxon>
        <taxon>Verrucomicrobiales</taxon>
        <taxon>Verrucomicrobiaceae</taxon>
        <taxon>Haloferula</taxon>
    </lineage>
</organism>
<dbReference type="InterPro" id="IPR017850">
    <property type="entry name" value="Alkaline_phosphatase_core_sf"/>
</dbReference>
<dbReference type="PANTHER" id="PTHR42693">
    <property type="entry name" value="ARYLSULFATASE FAMILY MEMBER"/>
    <property type="match status" value="1"/>
</dbReference>
<accession>A0ABM7RAR1</accession>
<reference evidence="7 8" key="1">
    <citation type="submission" date="2021-06" db="EMBL/GenBank/DDBJ databases">
        <title>Complete genome of Haloferula helveola possessing various polysaccharide degrading enzymes.</title>
        <authorList>
            <person name="Takami H."/>
            <person name="Huang C."/>
            <person name="Hamasaki K."/>
        </authorList>
    </citation>
    <scope>NUCLEOTIDE SEQUENCE [LARGE SCALE GENOMIC DNA]</scope>
    <source>
        <strain evidence="7 8">CN-1</strain>
    </source>
</reference>
<evidence type="ECO:0000256" key="3">
    <source>
        <dbReference type="ARBA" id="ARBA00022801"/>
    </source>
</evidence>
<keyword evidence="2" id="KW-0479">Metal-binding</keyword>
<comment type="similarity">
    <text evidence="1">Belongs to the sulfatase family.</text>
</comment>
<feature type="domain" description="Sulfatase N-terminal" evidence="6">
    <location>
        <begin position="19"/>
        <end position="359"/>
    </location>
</feature>
<keyword evidence="5" id="KW-0732">Signal</keyword>
<evidence type="ECO:0000313" key="7">
    <source>
        <dbReference type="EMBL" id="BCX47415.1"/>
    </source>
</evidence>
<protein>
    <recommendedName>
        <fullName evidence="6">Sulfatase N-terminal domain-containing protein</fullName>
    </recommendedName>
</protein>
<dbReference type="InterPro" id="IPR050738">
    <property type="entry name" value="Sulfatase"/>
</dbReference>
<dbReference type="PROSITE" id="PS00149">
    <property type="entry name" value="SULFATASE_2"/>
    <property type="match status" value="1"/>
</dbReference>
<dbReference type="EMBL" id="AP024702">
    <property type="protein sequence ID" value="BCX47415.1"/>
    <property type="molecule type" value="Genomic_DNA"/>
</dbReference>
<evidence type="ECO:0000313" key="8">
    <source>
        <dbReference type="Proteomes" id="UP001374893"/>
    </source>
</evidence>
<dbReference type="Pfam" id="PF00884">
    <property type="entry name" value="Sulfatase"/>
    <property type="match status" value="1"/>
</dbReference>
<evidence type="ECO:0000256" key="4">
    <source>
        <dbReference type="ARBA" id="ARBA00022837"/>
    </source>
</evidence>
<keyword evidence="4" id="KW-0106">Calcium</keyword>
<sequence length="480" mass="53718">MRLLLLMALAPFLAAAEKPNLIVIFTDDLGYADLGCQGQEKDVRTPNLDRFAAEGLRCTAGYVTAPQCSPSRAGLITGRYQQRMGIDSIPDIPLPLEEVTIAEMLRPAGYATGMVGKWHLEPNAVCLKWAAKHRPNLKPTGKRRINIPQSDRIAHFPAKQGFSDHFTGEMNQFYANYELTGQDRKPGFIQKPGFRIDLQTEGALAFIRRHRSAPFFLYLCYYAPHTPLELAKPYVNEFPEDMPVRRRAGLSMIRGVDHGVGRIMELLKELGIDDDTLVIFTSDNGAPIKNRKDTPITTDAGGWDGSLNTPWVGEKGMLSEGGIRVPFLVRWPGKVPAGSVSDTPVSTLDIAPTALEVAGLDARDNLDGRSLMPMLEKPAEAQPERTLHWRFWNQIACRRGKWKYLSVNAEKEFLFDMESDAHETRDLSETHPEVLKSLRNESNAWAAELKPPGPPPGRANPQEKRWYQEYFNVELEGTSP</sequence>
<keyword evidence="8" id="KW-1185">Reference proteome</keyword>
<dbReference type="SUPFAM" id="SSF53649">
    <property type="entry name" value="Alkaline phosphatase-like"/>
    <property type="match status" value="1"/>
</dbReference>